<accession>A0A9Q1A9Y4</accession>
<keyword evidence="1" id="KW-1133">Transmembrane helix</keyword>
<evidence type="ECO:0000313" key="3">
    <source>
        <dbReference type="Proteomes" id="UP001151532"/>
    </source>
</evidence>
<keyword evidence="1" id="KW-0472">Membrane</keyword>
<dbReference type="EMBL" id="JAPFFK010000005">
    <property type="protein sequence ID" value="KAJ6763785.1"/>
    <property type="molecule type" value="Genomic_DNA"/>
</dbReference>
<keyword evidence="1" id="KW-0812">Transmembrane</keyword>
<protein>
    <submittedName>
        <fullName evidence="2">Uncharacterized protein</fullName>
    </submittedName>
</protein>
<sequence>MLFDYFNLFITVFCVVHIVHVIASDLTRLAIKASICQLFPVMSYPDPFQCLMDFTHLVICTIFPGFVLKIFRVFIISMLHCFSIRRIHCLSCFFCFSISRKLATSHLLSPIVFMISKL</sequence>
<dbReference type="Proteomes" id="UP001151532">
    <property type="component" value="Chromosome 13"/>
</dbReference>
<dbReference type="AlphaFoldDB" id="A0A9Q1A9Y4"/>
<keyword evidence="3" id="KW-1185">Reference proteome</keyword>
<proteinExistence type="predicted"/>
<organism evidence="2 3">
    <name type="scientific">Salix purpurea</name>
    <name type="common">Purple osier willow</name>
    <dbReference type="NCBI Taxonomy" id="77065"/>
    <lineage>
        <taxon>Eukaryota</taxon>
        <taxon>Viridiplantae</taxon>
        <taxon>Streptophyta</taxon>
        <taxon>Embryophyta</taxon>
        <taxon>Tracheophyta</taxon>
        <taxon>Spermatophyta</taxon>
        <taxon>Magnoliopsida</taxon>
        <taxon>eudicotyledons</taxon>
        <taxon>Gunneridae</taxon>
        <taxon>Pentapetalae</taxon>
        <taxon>rosids</taxon>
        <taxon>fabids</taxon>
        <taxon>Malpighiales</taxon>
        <taxon>Salicaceae</taxon>
        <taxon>Saliceae</taxon>
        <taxon>Salix</taxon>
    </lineage>
</organism>
<reference evidence="2" key="2">
    <citation type="journal article" date="2023" name="Int. J. Mol. Sci.">
        <title>De Novo Assembly and Annotation of 11 Diverse Shrub Willow (Salix) Genomes Reveals Novel Gene Organization in Sex-Linked Regions.</title>
        <authorList>
            <person name="Hyden B."/>
            <person name="Feng K."/>
            <person name="Yates T.B."/>
            <person name="Jawdy S."/>
            <person name="Cereghino C."/>
            <person name="Smart L.B."/>
            <person name="Muchero W."/>
        </authorList>
    </citation>
    <scope>NUCLEOTIDE SEQUENCE</scope>
    <source>
        <tissue evidence="2">Shoot tip</tissue>
    </source>
</reference>
<feature type="transmembrane region" description="Helical" evidence="1">
    <location>
        <begin position="54"/>
        <end position="75"/>
    </location>
</feature>
<reference evidence="2" key="1">
    <citation type="submission" date="2022-11" db="EMBL/GenBank/DDBJ databases">
        <authorList>
            <person name="Hyden B.L."/>
            <person name="Feng K."/>
            <person name="Yates T."/>
            <person name="Jawdy S."/>
            <person name="Smart L.B."/>
            <person name="Muchero W."/>
        </authorList>
    </citation>
    <scope>NUCLEOTIDE SEQUENCE</scope>
    <source>
        <tissue evidence="2">Shoot tip</tissue>
    </source>
</reference>
<evidence type="ECO:0000313" key="2">
    <source>
        <dbReference type="EMBL" id="KAJ6763785.1"/>
    </source>
</evidence>
<comment type="caution">
    <text evidence="2">The sequence shown here is derived from an EMBL/GenBank/DDBJ whole genome shotgun (WGS) entry which is preliminary data.</text>
</comment>
<name>A0A9Q1A9Y4_SALPP</name>
<feature type="transmembrane region" description="Helical" evidence="1">
    <location>
        <begin position="5"/>
        <end position="23"/>
    </location>
</feature>
<gene>
    <name evidence="2" type="ORF">OIU79_024350</name>
</gene>
<evidence type="ECO:0000256" key="1">
    <source>
        <dbReference type="SAM" id="Phobius"/>
    </source>
</evidence>